<evidence type="ECO:0000313" key="16">
    <source>
        <dbReference type="EMBL" id="CAG8455413.1"/>
    </source>
</evidence>
<gene>
    <name evidence="16" type="ORF">POCULU_LOCUS269</name>
</gene>
<keyword evidence="17" id="KW-1185">Reference proteome</keyword>
<comment type="similarity">
    <text evidence="2 13">Belongs to the Tim44 family.</text>
</comment>
<evidence type="ECO:0000256" key="5">
    <source>
        <dbReference type="ARBA" id="ARBA00022792"/>
    </source>
</evidence>
<dbReference type="PANTHER" id="PTHR10721">
    <property type="entry name" value="MITOCHONDRIAL IMPORT INNER MEMBRANE TRANSLOCASE SUBUNIT TIM44"/>
    <property type="match status" value="1"/>
</dbReference>
<evidence type="ECO:0000256" key="11">
    <source>
        <dbReference type="ARBA" id="ARBA00023136"/>
    </source>
</evidence>
<name>A0A9N8VGV7_9GLOM</name>
<keyword evidence="11 13" id="KW-0472">Membrane</keyword>
<evidence type="ECO:0000256" key="13">
    <source>
        <dbReference type="PIRNR" id="PIRNR037871"/>
    </source>
</evidence>
<keyword evidence="4" id="KW-0547">Nucleotide-binding</keyword>
<evidence type="ECO:0000256" key="8">
    <source>
        <dbReference type="ARBA" id="ARBA00022946"/>
    </source>
</evidence>
<evidence type="ECO:0000256" key="12">
    <source>
        <dbReference type="ARBA" id="ARBA00074309"/>
    </source>
</evidence>
<reference evidence="16" key="1">
    <citation type="submission" date="2021-06" db="EMBL/GenBank/DDBJ databases">
        <authorList>
            <person name="Kallberg Y."/>
            <person name="Tangrot J."/>
            <person name="Rosling A."/>
        </authorList>
    </citation>
    <scope>NUCLEOTIDE SEQUENCE</scope>
    <source>
        <strain evidence="16">IA702</strain>
    </source>
</reference>
<evidence type="ECO:0000256" key="3">
    <source>
        <dbReference type="ARBA" id="ARBA00022448"/>
    </source>
</evidence>
<comment type="subcellular location">
    <subcellularLocation>
        <location evidence="1">Mitochondrion inner membrane</location>
        <topology evidence="1">Peripheral membrane protein</topology>
    </subcellularLocation>
</comment>
<dbReference type="Gene3D" id="3.10.450.240">
    <property type="match status" value="1"/>
</dbReference>
<keyword evidence="3 13" id="KW-0813">Transport</keyword>
<keyword evidence="8" id="KW-0809">Transit peptide</keyword>
<keyword evidence="7 13" id="KW-0653">Protein transport</keyword>
<feature type="coiled-coil region" evidence="14">
    <location>
        <begin position="48"/>
        <end position="85"/>
    </location>
</feature>
<dbReference type="FunFam" id="3.10.450.240:FF:000002">
    <property type="entry name" value="Mitochondrial import inner membrane translocase subunit TIM44"/>
    <property type="match status" value="1"/>
</dbReference>
<dbReference type="EMBL" id="CAJVPJ010000013">
    <property type="protein sequence ID" value="CAG8455413.1"/>
    <property type="molecule type" value="Genomic_DNA"/>
</dbReference>
<dbReference type="Proteomes" id="UP000789572">
    <property type="component" value="Unassembled WGS sequence"/>
</dbReference>
<comment type="function">
    <text evidence="13">Essential component of the PAM complex, a complex required for the translocation of transit peptide-containing proteins from the inner membrane into the mitochondrial matrix in an ATP-dependent manner.</text>
</comment>
<keyword evidence="5 13" id="KW-0999">Mitochondrion inner membrane</keyword>
<keyword evidence="6" id="KW-0067">ATP-binding</keyword>
<keyword evidence="14" id="KW-0175">Coiled coil</keyword>
<dbReference type="SUPFAM" id="SSF54427">
    <property type="entry name" value="NTF2-like"/>
    <property type="match status" value="1"/>
</dbReference>
<dbReference type="GO" id="GO:0051087">
    <property type="term" value="F:protein-folding chaperone binding"/>
    <property type="evidence" value="ECO:0007669"/>
    <property type="project" value="InterPro"/>
</dbReference>
<dbReference type="GO" id="GO:0030150">
    <property type="term" value="P:protein import into mitochondrial matrix"/>
    <property type="evidence" value="ECO:0007669"/>
    <property type="project" value="InterPro"/>
</dbReference>
<keyword evidence="10 13" id="KW-0496">Mitochondrion</keyword>
<keyword evidence="9 13" id="KW-0811">Translocation</keyword>
<proteinExistence type="inferred from homology"/>
<dbReference type="GO" id="GO:0005743">
    <property type="term" value="C:mitochondrial inner membrane"/>
    <property type="evidence" value="ECO:0007669"/>
    <property type="project" value="UniProtKB-SubCell"/>
</dbReference>
<feature type="domain" description="Tim44-like" evidence="15">
    <location>
        <begin position="281"/>
        <end position="434"/>
    </location>
</feature>
<dbReference type="GO" id="GO:0005524">
    <property type="term" value="F:ATP binding"/>
    <property type="evidence" value="ECO:0007669"/>
    <property type="project" value="UniProtKB-KW"/>
</dbReference>
<dbReference type="PIRSF" id="PIRSF037871">
    <property type="entry name" value="TIM44"/>
    <property type="match status" value="1"/>
</dbReference>
<evidence type="ECO:0000256" key="10">
    <source>
        <dbReference type="ARBA" id="ARBA00023128"/>
    </source>
</evidence>
<evidence type="ECO:0000313" key="17">
    <source>
        <dbReference type="Proteomes" id="UP000789572"/>
    </source>
</evidence>
<dbReference type="InterPro" id="IPR039544">
    <property type="entry name" value="Tim44-like"/>
</dbReference>
<dbReference type="InterPro" id="IPR007379">
    <property type="entry name" value="Tim44-like_dom"/>
</dbReference>
<dbReference type="AlphaFoldDB" id="A0A9N8VGV7"/>
<dbReference type="PANTHER" id="PTHR10721:SF1">
    <property type="entry name" value="MITOCHONDRIAL IMPORT INNER MEMBRANE TRANSLOCASE SUBUNIT TIM44"/>
    <property type="match status" value="1"/>
</dbReference>
<evidence type="ECO:0000256" key="9">
    <source>
        <dbReference type="ARBA" id="ARBA00023010"/>
    </source>
</evidence>
<evidence type="ECO:0000256" key="1">
    <source>
        <dbReference type="ARBA" id="ARBA00004637"/>
    </source>
</evidence>
<accession>A0A9N8VGV7</accession>
<evidence type="ECO:0000259" key="15">
    <source>
        <dbReference type="SMART" id="SM00978"/>
    </source>
</evidence>
<organism evidence="16 17">
    <name type="scientific">Paraglomus occultum</name>
    <dbReference type="NCBI Taxonomy" id="144539"/>
    <lineage>
        <taxon>Eukaryota</taxon>
        <taxon>Fungi</taxon>
        <taxon>Fungi incertae sedis</taxon>
        <taxon>Mucoromycota</taxon>
        <taxon>Glomeromycotina</taxon>
        <taxon>Glomeromycetes</taxon>
        <taxon>Paraglomerales</taxon>
        <taxon>Paraglomeraceae</taxon>
        <taxon>Paraglomus</taxon>
    </lineage>
</organism>
<dbReference type="SMART" id="SM00978">
    <property type="entry name" value="Tim44"/>
    <property type="match status" value="1"/>
</dbReference>
<evidence type="ECO:0000256" key="2">
    <source>
        <dbReference type="ARBA" id="ARBA00009597"/>
    </source>
</evidence>
<dbReference type="InterPro" id="IPR032710">
    <property type="entry name" value="NTF2-like_dom_sf"/>
</dbReference>
<evidence type="ECO:0000256" key="6">
    <source>
        <dbReference type="ARBA" id="ARBA00022840"/>
    </source>
</evidence>
<comment type="caution">
    <text evidence="16">The sequence shown here is derived from an EMBL/GenBank/DDBJ whole genome shotgun (WGS) entry which is preliminary data.</text>
</comment>
<dbReference type="Pfam" id="PF04280">
    <property type="entry name" value="Tim44"/>
    <property type="match status" value="1"/>
</dbReference>
<protein>
    <recommendedName>
        <fullName evidence="12 13">Mitochondrial import inner membrane translocase subunit TIM44</fullName>
    </recommendedName>
</protein>
<sequence length="442" mass="50138">MTTWRLLTRSITNNGFLASSRPSTRLVPRLYTLPRRHVSPLAKFIDSIKTQVGENKEFQQNVKLLQEETDKLAELEAMKKAKELYNKAKEGADATASIGTEKIKASVEDIKKSAGKIGLSVSEAIHEVGGNEFIKESREKISLFTEKVSSQVSSTTEPLRQTKVYSTVRDSIKETVKDNSARYSGFIDKETRRSMREEAAREINTSEHRVAEDPNAGQAVVLHKDSKWKESWNRFKENNPKVLFRLKSDYENSDNILISYSRRVTDSINDKFGSFFAETETAQALSQLKAIDPSFNLEYFMREARQYIVPELIEAYLKGDTETLKQWCSEAAYNVLTHGIAAQTKDGLLSDCRVLDIRDVELFTAKILENDIPVLVITFSAQEVIVFRSISTNEIVEGREDQIDQVTYACVLTKEESRIGDPITNGWKVLDMAKHGSQKLIW</sequence>
<evidence type="ECO:0000256" key="7">
    <source>
        <dbReference type="ARBA" id="ARBA00022927"/>
    </source>
</evidence>
<dbReference type="InterPro" id="IPR017303">
    <property type="entry name" value="Tim44"/>
</dbReference>
<evidence type="ECO:0000256" key="4">
    <source>
        <dbReference type="ARBA" id="ARBA00022741"/>
    </source>
</evidence>
<evidence type="ECO:0000256" key="14">
    <source>
        <dbReference type="SAM" id="Coils"/>
    </source>
</evidence>
<dbReference type="OrthoDB" id="10265990at2759"/>